<keyword evidence="10" id="KW-1185">Reference proteome</keyword>
<feature type="domain" description="RagB/SusD" evidence="7">
    <location>
        <begin position="358"/>
        <end position="497"/>
    </location>
</feature>
<reference evidence="9" key="1">
    <citation type="submission" date="2023-07" db="EMBL/GenBank/DDBJ databases">
        <title>Two novel species in the genus Flavivirga.</title>
        <authorList>
            <person name="Kwon K."/>
        </authorList>
    </citation>
    <scope>NUCLEOTIDE SEQUENCE</scope>
    <source>
        <strain evidence="9">KACC 14158</strain>
    </source>
</reference>
<keyword evidence="4" id="KW-0472">Membrane</keyword>
<dbReference type="Gene3D" id="1.25.40.390">
    <property type="match status" value="1"/>
</dbReference>
<feature type="signal peptide" evidence="6">
    <location>
        <begin position="1"/>
        <end position="19"/>
    </location>
</feature>
<sequence length="500" mass="56899">MKKLFYIALMALIFGVCSCADNLDLTPDYELNEKNAITDKVKARAAVNGIYPFITQGSNFSGGLYGALASKAGFVDWSNGDFNMTTTQSNNSPSVQYKWLGYYETINAANFAISGISKLSEVKLDEEEKIALIAEARCLRAMAHAYVFWVYGHWWASDDSDAYGILYRDELATVTNLQKPRLNVGESYKKIYEDLDYAIANLGNFSTNRHVSKEFAKVLKAKIMLYRAGFDDKTTGLDEALTLVNEVLNSSIPGFSMQGDLAQVYKDSWDSEENLFSGYLEGNGDTNYRDSDSWYRQRILHNYSTRLPLDPGILPTAGLRRGADWFQADPRWDIVTGVSRDSYSWDIIERYAFTKVTRFGEYAGLRQTPPDNKYNTYFFRYPELYILKAELLARTGATVADAIAPINEMRSKRTNPVFPTPLNPTTKQELMDLIFKEYFLETFLENGSEFFASVRFKDGAGQLWAENLKEMTIEFNRLCYPIPSEEMETNKLMIQNPDLE</sequence>
<evidence type="ECO:0000256" key="4">
    <source>
        <dbReference type="ARBA" id="ARBA00023136"/>
    </source>
</evidence>
<protein>
    <submittedName>
        <fullName evidence="9">RagB/SusD family nutrient uptake outer membrane protein</fullName>
    </submittedName>
</protein>
<keyword evidence="5" id="KW-0998">Cell outer membrane</keyword>
<evidence type="ECO:0000313" key="9">
    <source>
        <dbReference type="EMBL" id="MDO5975626.1"/>
    </source>
</evidence>
<proteinExistence type="inferred from homology"/>
<evidence type="ECO:0000256" key="3">
    <source>
        <dbReference type="ARBA" id="ARBA00022729"/>
    </source>
</evidence>
<evidence type="ECO:0000256" key="5">
    <source>
        <dbReference type="ARBA" id="ARBA00023237"/>
    </source>
</evidence>
<dbReference type="InterPro" id="IPR033985">
    <property type="entry name" value="SusD-like_N"/>
</dbReference>
<organism evidence="9 10">
    <name type="scientific">Flavivirga jejuensis</name>
    <dbReference type="NCBI Taxonomy" id="870487"/>
    <lineage>
        <taxon>Bacteria</taxon>
        <taxon>Pseudomonadati</taxon>
        <taxon>Bacteroidota</taxon>
        <taxon>Flavobacteriia</taxon>
        <taxon>Flavobacteriales</taxon>
        <taxon>Flavobacteriaceae</taxon>
        <taxon>Flavivirga</taxon>
    </lineage>
</organism>
<name>A0ABT8WRU4_9FLAO</name>
<dbReference type="RefSeq" id="WP_303302838.1">
    <property type="nucleotide sequence ID" value="NZ_BAABDA010000050.1"/>
</dbReference>
<accession>A0ABT8WRU4</accession>
<feature type="domain" description="SusD-like N-terminal" evidence="8">
    <location>
        <begin position="23"/>
        <end position="217"/>
    </location>
</feature>
<dbReference type="EMBL" id="JAUOEL010000005">
    <property type="protein sequence ID" value="MDO5975626.1"/>
    <property type="molecule type" value="Genomic_DNA"/>
</dbReference>
<comment type="subcellular location">
    <subcellularLocation>
        <location evidence="1">Cell outer membrane</location>
    </subcellularLocation>
</comment>
<evidence type="ECO:0000259" key="8">
    <source>
        <dbReference type="Pfam" id="PF14322"/>
    </source>
</evidence>
<feature type="chain" id="PRO_5045802256" evidence="6">
    <location>
        <begin position="20"/>
        <end position="500"/>
    </location>
</feature>
<dbReference type="Pfam" id="PF07980">
    <property type="entry name" value="SusD_RagB"/>
    <property type="match status" value="1"/>
</dbReference>
<evidence type="ECO:0000313" key="10">
    <source>
        <dbReference type="Proteomes" id="UP001176806"/>
    </source>
</evidence>
<dbReference type="Pfam" id="PF14322">
    <property type="entry name" value="SusD-like_3"/>
    <property type="match status" value="1"/>
</dbReference>
<dbReference type="PROSITE" id="PS51257">
    <property type="entry name" value="PROKAR_LIPOPROTEIN"/>
    <property type="match status" value="1"/>
</dbReference>
<dbReference type="InterPro" id="IPR011990">
    <property type="entry name" value="TPR-like_helical_dom_sf"/>
</dbReference>
<comment type="caution">
    <text evidence="9">The sequence shown here is derived from an EMBL/GenBank/DDBJ whole genome shotgun (WGS) entry which is preliminary data.</text>
</comment>
<gene>
    <name evidence="9" type="ORF">Q4Q40_15640</name>
</gene>
<comment type="similarity">
    <text evidence="2">Belongs to the SusD family.</text>
</comment>
<evidence type="ECO:0000259" key="7">
    <source>
        <dbReference type="Pfam" id="PF07980"/>
    </source>
</evidence>
<keyword evidence="3 6" id="KW-0732">Signal</keyword>
<evidence type="ECO:0000256" key="6">
    <source>
        <dbReference type="SAM" id="SignalP"/>
    </source>
</evidence>
<dbReference type="SUPFAM" id="SSF48452">
    <property type="entry name" value="TPR-like"/>
    <property type="match status" value="1"/>
</dbReference>
<evidence type="ECO:0000256" key="1">
    <source>
        <dbReference type="ARBA" id="ARBA00004442"/>
    </source>
</evidence>
<dbReference type="Proteomes" id="UP001176806">
    <property type="component" value="Unassembled WGS sequence"/>
</dbReference>
<dbReference type="InterPro" id="IPR012944">
    <property type="entry name" value="SusD_RagB_dom"/>
</dbReference>
<evidence type="ECO:0000256" key="2">
    <source>
        <dbReference type="ARBA" id="ARBA00006275"/>
    </source>
</evidence>